<evidence type="ECO:0000256" key="2">
    <source>
        <dbReference type="ARBA" id="ARBA00022741"/>
    </source>
</evidence>
<dbReference type="GO" id="GO:0050567">
    <property type="term" value="F:glutaminyl-tRNA synthase (glutamine-hydrolyzing) activity"/>
    <property type="evidence" value="ECO:0007669"/>
    <property type="project" value="UniProtKB-UniRule"/>
</dbReference>
<sequence length="573" mass="61018">MTLTAGLEVHQQLDCGKLFCGCPAADGSPDPGFSRRLHATASEMGQVDAAAAAENVRDFGYHQGDGNCLVEADEEPPRGPNPEAVEVALQVAGLLGAQPLEEVHFMRKVVVDGSNTTGFQRTALVATGGRLDYDGGSVDIEQLCLEEDSCRRGEGEDEFLLDRLGVPLLEISTAPQLHSPEAVQAAARAMGLLLRACRVRRGLGTIRQDLNVSIPQGVRVELKGFQDLGTMPQVVEREMERQAILATVEACEPGPATEITALLKKSREAWGCRLPGWASLLGSPESPAGHPRLGRELADHVRHVGVAGLLQSDELPAHGVSAEEAAVIATELDCREVDAFILVFEEKTLAKAALARACNRARQGGVPHEVRRVLAEGGSRYLRPMPGAARMYPETDISPLRLAGNAVKLPPTLAERIAVLPLGAQQAGQLVRARLDARFHALVAAGGPPKAVARLLLHQLPELRKAGLPAPSEAVLRELLAAVADGKLAKEGVEDALAALARGEALPEQAASGADELDAFIEQLLAERKDFVQQRGMEAVGPLMGAVMGEFRGRVDGALVSERLRVKLREFLG</sequence>
<dbReference type="EMBL" id="DUAV01000031">
    <property type="protein sequence ID" value="HIG63879.1"/>
    <property type="molecule type" value="Genomic_DNA"/>
</dbReference>
<keyword evidence="1 6" id="KW-0436">Ligase</keyword>
<evidence type="ECO:0000259" key="7">
    <source>
        <dbReference type="SMART" id="SM00845"/>
    </source>
</evidence>
<dbReference type="GO" id="GO:0005524">
    <property type="term" value="F:ATP binding"/>
    <property type="evidence" value="ECO:0007669"/>
    <property type="project" value="UniProtKB-KW"/>
</dbReference>
<dbReference type="InterPro" id="IPR017958">
    <property type="entry name" value="Gln-tRNA_amidoTrfase_suB_CS"/>
</dbReference>
<keyword evidence="2 6" id="KW-0547">Nucleotide-binding</keyword>
<reference evidence="9" key="1">
    <citation type="journal article" date="2019" name="bioRxiv">
        <title>Genome diversification in globally distributed novel marine Proteobacteria is linked to environmental adaptation.</title>
        <authorList>
            <person name="Zhou Z."/>
            <person name="Tran P.Q."/>
            <person name="Kieft K."/>
            <person name="Anantharaman K."/>
        </authorList>
    </citation>
    <scope>NUCLEOTIDE SEQUENCE [LARGE SCALE GENOMIC DNA]</scope>
</reference>
<dbReference type="SUPFAM" id="SSF55261">
    <property type="entry name" value="GAD domain-like"/>
    <property type="match status" value="1"/>
</dbReference>
<dbReference type="GO" id="GO:0004812">
    <property type="term" value="F:aminoacyl-tRNA ligase activity"/>
    <property type="evidence" value="ECO:0007669"/>
    <property type="project" value="InterPro"/>
</dbReference>
<evidence type="ECO:0000313" key="8">
    <source>
        <dbReference type="EMBL" id="HIG63879.1"/>
    </source>
</evidence>
<dbReference type="InterPro" id="IPR003789">
    <property type="entry name" value="Asn/Gln_tRNA_amidoTrase-B-like"/>
</dbReference>
<accession>A0A7C7ZE01</accession>
<dbReference type="InterPro" id="IPR004115">
    <property type="entry name" value="GAD-like_sf"/>
</dbReference>
<keyword evidence="3 6" id="KW-0067">ATP-binding</keyword>
<dbReference type="GO" id="GO:0016740">
    <property type="term" value="F:transferase activity"/>
    <property type="evidence" value="ECO:0007669"/>
    <property type="project" value="UniProtKB-KW"/>
</dbReference>
<dbReference type="Gene3D" id="1.10.10.410">
    <property type="match status" value="1"/>
</dbReference>
<comment type="catalytic activity">
    <reaction evidence="5 6">
        <text>L-glutamyl-tRNA(Gln) + L-glutamine + ATP + H2O = L-glutaminyl-tRNA(Gln) + L-glutamate + ADP + phosphate + H(+)</text>
        <dbReference type="Rhea" id="RHEA:17521"/>
        <dbReference type="Rhea" id="RHEA-COMP:9681"/>
        <dbReference type="Rhea" id="RHEA-COMP:9684"/>
        <dbReference type="ChEBI" id="CHEBI:15377"/>
        <dbReference type="ChEBI" id="CHEBI:15378"/>
        <dbReference type="ChEBI" id="CHEBI:29985"/>
        <dbReference type="ChEBI" id="CHEBI:30616"/>
        <dbReference type="ChEBI" id="CHEBI:43474"/>
        <dbReference type="ChEBI" id="CHEBI:58359"/>
        <dbReference type="ChEBI" id="CHEBI:78520"/>
        <dbReference type="ChEBI" id="CHEBI:78521"/>
        <dbReference type="ChEBI" id="CHEBI:456216"/>
    </reaction>
</comment>
<dbReference type="PROSITE" id="PS01234">
    <property type="entry name" value="GATB"/>
    <property type="match status" value="1"/>
</dbReference>
<dbReference type="PANTHER" id="PTHR11659:SF2">
    <property type="entry name" value="GLUTAMYL-TRNA(GLN) AMIDOTRANSFERASE SUBUNIT E"/>
    <property type="match status" value="1"/>
</dbReference>
<dbReference type="InterPro" id="IPR018027">
    <property type="entry name" value="Asn/Gln_amidotransferase"/>
</dbReference>
<name>A0A7C7ZE01_9ARCH</name>
<comment type="subunit">
    <text evidence="6">Heterodimer of GatD and GatE.</text>
</comment>
<gene>
    <name evidence="6" type="primary">gatE</name>
    <name evidence="8" type="ORF">EYQ16_05135</name>
</gene>
<dbReference type="SUPFAM" id="SSF89095">
    <property type="entry name" value="GatB/YqeY motif"/>
    <property type="match status" value="1"/>
</dbReference>
<dbReference type="GO" id="GO:0006412">
    <property type="term" value="P:translation"/>
    <property type="evidence" value="ECO:0007669"/>
    <property type="project" value="UniProtKB-UniRule"/>
</dbReference>
<dbReference type="InterPro" id="IPR004414">
    <property type="entry name" value="GatE"/>
</dbReference>
<dbReference type="InterPro" id="IPR006075">
    <property type="entry name" value="Asn/Gln-tRNA_Trfase_suB/E_cat"/>
</dbReference>
<evidence type="ECO:0000313" key="9">
    <source>
        <dbReference type="Proteomes" id="UP000589516"/>
    </source>
</evidence>
<comment type="function">
    <text evidence="6">Allows the formation of correctly charged Gln-tRNA(Gln) through the transamidation of misacylated Glu-tRNA(Gln) in organisms which lack glutaminyl-tRNA synthetase. The reaction takes place in the presence of glutamine and ATP through an activated gamma-phospho-Glu-tRNA(Gln). The GatDE system is specific for glutamate and does not act on aspartate.</text>
</comment>
<dbReference type="PANTHER" id="PTHR11659">
    <property type="entry name" value="GLUTAMYL-TRNA GLN AMIDOTRANSFERASE SUBUNIT B MITOCHONDRIAL AND PROKARYOTIC PET112-RELATED"/>
    <property type="match status" value="1"/>
</dbReference>
<organism evidence="8 9">
    <name type="scientific">Marine Group III euryarchaeote</name>
    <dbReference type="NCBI Taxonomy" id="2173149"/>
    <lineage>
        <taxon>Archaea</taxon>
        <taxon>Methanobacteriati</taxon>
        <taxon>Thermoplasmatota</taxon>
        <taxon>Thermoplasmata</taxon>
        <taxon>Candidatus Thermoprofundales</taxon>
    </lineage>
</organism>
<evidence type="ECO:0000256" key="5">
    <source>
        <dbReference type="ARBA" id="ARBA00047913"/>
    </source>
</evidence>
<dbReference type="InterPro" id="IPR014746">
    <property type="entry name" value="Gln_synth/guanido_kin_cat_dom"/>
</dbReference>
<evidence type="ECO:0000256" key="1">
    <source>
        <dbReference type="ARBA" id="ARBA00022598"/>
    </source>
</evidence>
<dbReference type="SUPFAM" id="SSF55931">
    <property type="entry name" value="Glutamine synthetase/guanido kinase"/>
    <property type="match status" value="1"/>
</dbReference>
<dbReference type="InterPro" id="IPR017959">
    <property type="entry name" value="Asn/Gln-tRNA_amidoTrfase_suB/E"/>
</dbReference>
<dbReference type="AlphaFoldDB" id="A0A7C7ZE01"/>
<keyword evidence="4 6" id="KW-0648">Protein biosynthesis</keyword>
<dbReference type="GO" id="GO:0070681">
    <property type="term" value="P:glutaminyl-tRNAGln biosynthesis via transamidation"/>
    <property type="evidence" value="ECO:0007669"/>
    <property type="project" value="TreeGrafter"/>
</dbReference>
<evidence type="ECO:0000256" key="6">
    <source>
        <dbReference type="HAMAP-Rule" id="MF_00588"/>
    </source>
</evidence>
<evidence type="ECO:0000256" key="4">
    <source>
        <dbReference type="ARBA" id="ARBA00022917"/>
    </source>
</evidence>
<comment type="caution">
    <text evidence="8">The sequence shown here is derived from an EMBL/GenBank/DDBJ whole genome shotgun (WGS) entry which is preliminary data.</text>
</comment>
<protein>
    <recommendedName>
        <fullName evidence="6">Glutamyl-tRNA(Gln) amidotransferase subunit E</fullName>
        <shortName evidence="6">Glu-ADT subunit E</shortName>
        <ecNumber evidence="6">6.3.5.-</ecNumber>
    </recommendedName>
</protein>
<dbReference type="Gene3D" id="3.30.1360.30">
    <property type="entry name" value="GAD-like domain"/>
    <property type="match status" value="1"/>
</dbReference>
<dbReference type="GO" id="GO:0005737">
    <property type="term" value="C:cytoplasm"/>
    <property type="evidence" value="ECO:0007669"/>
    <property type="project" value="InterPro"/>
</dbReference>
<dbReference type="EC" id="6.3.5.-" evidence="6"/>
<dbReference type="Proteomes" id="UP000589516">
    <property type="component" value="Unassembled WGS sequence"/>
</dbReference>
<proteinExistence type="inferred from homology"/>
<comment type="similarity">
    <text evidence="6">Belongs to the GatB/GatE family. GatE subfamily.</text>
</comment>
<feature type="domain" description="Asn/Gln amidotransferase" evidence="7">
    <location>
        <begin position="437"/>
        <end position="568"/>
    </location>
</feature>
<keyword evidence="8" id="KW-0808">Transferase</keyword>
<dbReference type="InterPro" id="IPR023168">
    <property type="entry name" value="GatB_Yqey_C_2"/>
</dbReference>
<dbReference type="HAMAP" id="MF_00588">
    <property type="entry name" value="GatE"/>
    <property type="match status" value="1"/>
</dbReference>
<dbReference type="SMART" id="SM00845">
    <property type="entry name" value="GatB_Yqey"/>
    <property type="match status" value="1"/>
</dbReference>
<dbReference type="Pfam" id="PF02934">
    <property type="entry name" value="GatB_N"/>
    <property type="match status" value="1"/>
</dbReference>
<dbReference type="Pfam" id="PF02637">
    <property type="entry name" value="GatB_Yqey"/>
    <property type="match status" value="1"/>
</dbReference>
<evidence type="ECO:0000256" key="3">
    <source>
        <dbReference type="ARBA" id="ARBA00022840"/>
    </source>
</evidence>